<evidence type="ECO:0000256" key="1">
    <source>
        <dbReference type="ARBA" id="ARBA00009023"/>
    </source>
</evidence>
<dbReference type="Proteomes" id="UP000183954">
    <property type="component" value="Unassembled WGS sequence"/>
</dbReference>
<dbReference type="GO" id="GO:0030288">
    <property type="term" value="C:outer membrane-bounded periplasmic space"/>
    <property type="evidence" value="ECO:0007669"/>
    <property type="project" value="InterPro"/>
</dbReference>
<protein>
    <submittedName>
        <fullName evidence="5">Tripartite ATP-independent transporter solute receptor, DctP family</fullName>
    </submittedName>
</protein>
<dbReference type="STRING" id="1121420.SAMN02746098_04294"/>
<feature type="chain" id="PRO_5013087581" evidence="4">
    <location>
        <begin position="28"/>
        <end position="345"/>
    </location>
</feature>
<organism evidence="5 6">
    <name type="scientific">Desulfosporosinus lacus DSM 15449</name>
    <dbReference type="NCBI Taxonomy" id="1121420"/>
    <lineage>
        <taxon>Bacteria</taxon>
        <taxon>Bacillati</taxon>
        <taxon>Bacillota</taxon>
        <taxon>Clostridia</taxon>
        <taxon>Eubacteriales</taxon>
        <taxon>Desulfitobacteriaceae</taxon>
        <taxon>Desulfosporosinus</taxon>
    </lineage>
</organism>
<sequence length="345" mass="37741">MMKKNRFINLALVSVIAFALIGCGSTAATKPADTAGSDSAKKPSVTVKLSSTSSKGGAMYEGAMKFKELVEERSKGDIAVQVFPDGQLAKDLAAIDAHKTGAIHLSLPSTAMAQIDPKFGVFDIPFLFKDAAAVTKFAHGEMWTKEFQPLFEQYGMYGLGFWENGFRHITNNKRPINVPEDLKGIKIRVPESKLRVAMFKEFGANPSTSDFSEVFTALQQGVFDGQENPFVQIEAGRFAEIQKYLSLTNHTYTPAYLVASKVWFDKLKPEQQEILKKAAVDAGDFTREYGAKVEGELLAKFKAAGMTVNTADVAAFQDKTGPVIDLLKESIDPAFVDKVVKTAKE</sequence>
<evidence type="ECO:0000256" key="3">
    <source>
        <dbReference type="ARBA" id="ARBA00022729"/>
    </source>
</evidence>
<keyword evidence="2" id="KW-0813">Transport</keyword>
<dbReference type="GO" id="GO:0055085">
    <property type="term" value="P:transmembrane transport"/>
    <property type="evidence" value="ECO:0007669"/>
    <property type="project" value="InterPro"/>
</dbReference>
<feature type="signal peptide" evidence="4">
    <location>
        <begin position="1"/>
        <end position="27"/>
    </location>
</feature>
<comment type="similarity">
    <text evidence="1">Belongs to the bacterial solute-binding protein 7 family.</text>
</comment>
<dbReference type="PIRSF" id="PIRSF006470">
    <property type="entry name" value="DctB"/>
    <property type="match status" value="1"/>
</dbReference>
<keyword evidence="6" id="KW-1185">Reference proteome</keyword>
<dbReference type="NCBIfam" id="TIGR00787">
    <property type="entry name" value="dctP"/>
    <property type="match status" value="1"/>
</dbReference>
<evidence type="ECO:0000313" key="5">
    <source>
        <dbReference type="EMBL" id="SHI56506.1"/>
    </source>
</evidence>
<dbReference type="PANTHER" id="PTHR33376:SF7">
    <property type="entry name" value="C4-DICARBOXYLATE-BINDING PROTEIN DCTB"/>
    <property type="match status" value="1"/>
</dbReference>
<keyword evidence="5" id="KW-0675">Receptor</keyword>
<keyword evidence="3 4" id="KW-0732">Signal</keyword>
<dbReference type="InterPro" id="IPR004682">
    <property type="entry name" value="TRAP_DctP"/>
</dbReference>
<evidence type="ECO:0000256" key="4">
    <source>
        <dbReference type="SAM" id="SignalP"/>
    </source>
</evidence>
<evidence type="ECO:0000256" key="2">
    <source>
        <dbReference type="ARBA" id="ARBA00022448"/>
    </source>
</evidence>
<dbReference type="AlphaFoldDB" id="A0A1M6C669"/>
<evidence type="ECO:0000313" key="6">
    <source>
        <dbReference type="Proteomes" id="UP000183954"/>
    </source>
</evidence>
<dbReference type="PROSITE" id="PS51257">
    <property type="entry name" value="PROKAR_LIPOPROTEIN"/>
    <property type="match status" value="1"/>
</dbReference>
<proteinExistence type="inferred from homology"/>
<name>A0A1M6C669_9FIRM</name>
<dbReference type="CDD" id="cd13603">
    <property type="entry name" value="PBP2_TRAP_Siap_TeaA_like"/>
    <property type="match status" value="1"/>
</dbReference>
<dbReference type="PANTHER" id="PTHR33376">
    <property type="match status" value="1"/>
</dbReference>
<dbReference type="NCBIfam" id="NF037995">
    <property type="entry name" value="TRAP_S1"/>
    <property type="match status" value="1"/>
</dbReference>
<dbReference type="InterPro" id="IPR018389">
    <property type="entry name" value="DctP_fam"/>
</dbReference>
<dbReference type="EMBL" id="FQXJ01000020">
    <property type="protein sequence ID" value="SHI56506.1"/>
    <property type="molecule type" value="Genomic_DNA"/>
</dbReference>
<dbReference type="Pfam" id="PF03480">
    <property type="entry name" value="DctP"/>
    <property type="match status" value="1"/>
</dbReference>
<dbReference type="InterPro" id="IPR038404">
    <property type="entry name" value="TRAP_DctP_sf"/>
</dbReference>
<gene>
    <name evidence="5" type="ORF">SAMN02746098_04294</name>
</gene>
<reference evidence="6" key="1">
    <citation type="submission" date="2016-11" db="EMBL/GenBank/DDBJ databases">
        <authorList>
            <person name="Varghese N."/>
            <person name="Submissions S."/>
        </authorList>
    </citation>
    <scope>NUCLEOTIDE SEQUENCE [LARGE SCALE GENOMIC DNA]</scope>
    <source>
        <strain evidence="6">DSM 15449</strain>
    </source>
</reference>
<accession>A0A1M6C669</accession>
<dbReference type="Gene3D" id="3.40.190.170">
    <property type="entry name" value="Bacterial extracellular solute-binding protein, family 7"/>
    <property type="match status" value="1"/>
</dbReference>